<feature type="transmembrane region" description="Helical" evidence="6">
    <location>
        <begin position="75"/>
        <end position="96"/>
    </location>
</feature>
<dbReference type="NCBIfam" id="TIGR00797">
    <property type="entry name" value="matE"/>
    <property type="match status" value="1"/>
</dbReference>
<dbReference type="PANTHER" id="PTHR11206">
    <property type="entry name" value="MULTIDRUG RESISTANCE PROTEIN"/>
    <property type="match status" value="1"/>
</dbReference>
<dbReference type="InterPro" id="IPR002528">
    <property type="entry name" value="MATE_fam"/>
</dbReference>
<comment type="similarity">
    <text evidence="2 6">Belongs to the multi antimicrobial extrusion (MATE) (TC 2.A.66.1) family.</text>
</comment>
<organism evidence="7 8">
    <name type="scientific">Turnera subulata</name>
    <dbReference type="NCBI Taxonomy" id="218843"/>
    <lineage>
        <taxon>Eukaryota</taxon>
        <taxon>Viridiplantae</taxon>
        <taxon>Streptophyta</taxon>
        <taxon>Embryophyta</taxon>
        <taxon>Tracheophyta</taxon>
        <taxon>Spermatophyta</taxon>
        <taxon>Magnoliopsida</taxon>
        <taxon>eudicotyledons</taxon>
        <taxon>Gunneridae</taxon>
        <taxon>Pentapetalae</taxon>
        <taxon>rosids</taxon>
        <taxon>fabids</taxon>
        <taxon>Malpighiales</taxon>
        <taxon>Passifloraceae</taxon>
        <taxon>Turnera</taxon>
    </lineage>
</organism>
<reference evidence="7" key="1">
    <citation type="submission" date="2022-02" db="EMBL/GenBank/DDBJ databases">
        <authorList>
            <person name="Henning P.M."/>
            <person name="McCubbin A.G."/>
            <person name="Shore J.S."/>
        </authorList>
    </citation>
    <scope>NUCLEOTIDE SEQUENCE</scope>
    <source>
        <strain evidence="7">F60SS</strain>
        <tissue evidence="7">Leaves</tissue>
    </source>
</reference>
<evidence type="ECO:0000313" key="8">
    <source>
        <dbReference type="Proteomes" id="UP001141552"/>
    </source>
</evidence>
<feature type="transmembrane region" description="Helical" evidence="6">
    <location>
        <begin position="376"/>
        <end position="397"/>
    </location>
</feature>
<gene>
    <name evidence="7" type="ORF">Tsubulata_039335</name>
</gene>
<dbReference type="InterPro" id="IPR045069">
    <property type="entry name" value="MATE_euk"/>
</dbReference>
<evidence type="ECO:0000256" key="1">
    <source>
        <dbReference type="ARBA" id="ARBA00004141"/>
    </source>
</evidence>
<feature type="transmembrane region" description="Helical" evidence="6">
    <location>
        <begin position="295"/>
        <end position="315"/>
    </location>
</feature>
<comment type="caution">
    <text evidence="7">The sequence shown here is derived from an EMBL/GenBank/DDBJ whole genome shotgun (WGS) entry which is preliminary data.</text>
</comment>
<dbReference type="AlphaFoldDB" id="A0A9Q0FGH4"/>
<evidence type="ECO:0000256" key="5">
    <source>
        <dbReference type="ARBA" id="ARBA00023136"/>
    </source>
</evidence>
<feature type="transmembrane region" description="Helical" evidence="6">
    <location>
        <begin position="256"/>
        <end position="275"/>
    </location>
</feature>
<keyword evidence="5 6" id="KW-0472">Membrane</keyword>
<dbReference type="GO" id="GO:0015297">
    <property type="term" value="F:antiporter activity"/>
    <property type="evidence" value="ECO:0007669"/>
    <property type="project" value="InterPro"/>
</dbReference>
<name>A0A9Q0FGH4_9ROSI</name>
<feature type="transmembrane region" description="Helical" evidence="6">
    <location>
        <begin position="149"/>
        <end position="171"/>
    </location>
</feature>
<dbReference type="OrthoDB" id="2126698at2759"/>
<reference evidence="7" key="2">
    <citation type="journal article" date="2023" name="Plants (Basel)">
        <title>Annotation of the Turnera subulata (Passifloraceae) Draft Genome Reveals the S-Locus Evolved after the Divergence of Turneroideae from Passifloroideae in a Stepwise Manner.</title>
        <authorList>
            <person name="Henning P.M."/>
            <person name="Roalson E.H."/>
            <person name="Mir W."/>
            <person name="McCubbin A.G."/>
            <person name="Shore J.S."/>
        </authorList>
    </citation>
    <scope>NUCLEOTIDE SEQUENCE</scope>
    <source>
        <strain evidence="7">F60SS</strain>
    </source>
</reference>
<dbReference type="Proteomes" id="UP001141552">
    <property type="component" value="Unassembled WGS sequence"/>
</dbReference>
<proteinExistence type="inferred from homology"/>
<evidence type="ECO:0000256" key="3">
    <source>
        <dbReference type="ARBA" id="ARBA00022692"/>
    </source>
</evidence>
<feature type="transmembrane region" description="Helical" evidence="6">
    <location>
        <begin position="439"/>
        <end position="462"/>
    </location>
</feature>
<feature type="transmembrane region" description="Helical" evidence="6">
    <location>
        <begin position="336"/>
        <end position="356"/>
    </location>
</feature>
<dbReference type="EMBL" id="JAKUCV010005686">
    <property type="protein sequence ID" value="KAJ4830270.1"/>
    <property type="molecule type" value="Genomic_DNA"/>
</dbReference>
<feature type="transmembrane region" description="Helical" evidence="6">
    <location>
        <begin position="213"/>
        <end position="235"/>
    </location>
</feature>
<keyword evidence="8" id="KW-1185">Reference proteome</keyword>
<evidence type="ECO:0000256" key="6">
    <source>
        <dbReference type="RuleBase" id="RU004914"/>
    </source>
</evidence>
<feature type="transmembrane region" description="Helical" evidence="6">
    <location>
        <begin position="117"/>
        <end position="137"/>
    </location>
</feature>
<feature type="transmembrane region" description="Helical" evidence="6">
    <location>
        <begin position="409"/>
        <end position="433"/>
    </location>
</feature>
<evidence type="ECO:0000313" key="7">
    <source>
        <dbReference type="EMBL" id="KAJ4830270.1"/>
    </source>
</evidence>
<dbReference type="GO" id="GO:0042910">
    <property type="term" value="F:xenobiotic transmembrane transporter activity"/>
    <property type="evidence" value="ECO:0007669"/>
    <property type="project" value="InterPro"/>
</dbReference>
<dbReference type="CDD" id="cd13132">
    <property type="entry name" value="MATE_eukaryotic"/>
    <property type="match status" value="1"/>
</dbReference>
<feature type="transmembrane region" description="Helical" evidence="6">
    <location>
        <begin position="39"/>
        <end position="63"/>
    </location>
</feature>
<comment type="subcellular location">
    <subcellularLocation>
        <location evidence="1">Membrane</location>
        <topology evidence="1">Multi-pass membrane protein</topology>
    </subcellularLocation>
</comment>
<feature type="transmembrane region" description="Helical" evidence="6">
    <location>
        <begin position="183"/>
        <end position="207"/>
    </location>
</feature>
<dbReference type="GO" id="GO:0016020">
    <property type="term" value="C:membrane"/>
    <property type="evidence" value="ECO:0007669"/>
    <property type="project" value="UniProtKB-SubCell"/>
</dbReference>
<keyword evidence="3 6" id="KW-0812">Transmembrane</keyword>
<sequence length="486" mass="53016">MEGGEENIERNLLQKTNEVERGGGLVAWSVISQEVRRQAYLAGPMVATNISLYLLEVMSFMMVGHLDELSLSSTAVAISLANVTGFSVINGMASALETLCGQAFGAQQYRKLGNQTYGAIFSLLLVSVGLSTIWINMGKLLILLGQDPIIAHEAGKFTTFLVPALFAYATYQPLLRFYQTQSIIMPMLMCSCLTLILHIPISWVMVYKSGLNSLGGALAIGMSYWLNVLFLGLHMKHSSVFEKTRIPISMELFKEIREFFHLAIPSSVMVCLQWWSYEVVILLAGLLPNPQLETSVLSVCLTTLATLFAIPYGLSVAVSTRVSNELGAGNPEAARVAVYSVLILAVTELLTASGAVFASRHVFGYLFSSEKEVVDYVATIAPLVSLSVIIDSSQCVLSGVARGCGWQNIGAYINLASLYLVGVPAAAILGFWLHLKARGLWIGIQLGAIVQTTMLFVVTYCTDWEKQAIKARERVFARRTSQNVLV</sequence>
<evidence type="ECO:0000256" key="2">
    <source>
        <dbReference type="ARBA" id="ARBA00010199"/>
    </source>
</evidence>
<accession>A0A9Q0FGH4</accession>
<keyword evidence="4 6" id="KW-1133">Transmembrane helix</keyword>
<dbReference type="Pfam" id="PF01554">
    <property type="entry name" value="MatE"/>
    <property type="match status" value="2"/>
</dbReference>
<dbReference type="GO" id="GO:1990961">
    <property type="term" value="P:xenobiotic detoxification by transmembrane export across the plasma membrane"/>
    <property type="evidence" value="ECO:0007669"/>
    <property type="project" value="InterPro"/>
</dbReference>
<protein>
    <recommendedName>
        <fullName evidence="6">Protein DETOXIFICATION</fullName>
    </recommendedName>
    <alternativeName>
        <fullName evidence="6">Multidrug and toxic compound extrusion protein</fullName>
    </alternativeName>
</protein>
<evidence type="ECO:0000256" key="4">
    <source>
        <dbReference type="ARBA" id="ARBA00022989"/>
    </source>
</evidence>